<evidence type="ECO:0000313" key="2">
    <source>
        <dbReference type="EMBL" id="GHE63120.1"/>
    </source>
</evidence>
<dbReference type="CDD" id="cd00038">
    <property type="entry name" value="CAP_ED"/>
    <property type="match status" value="1"/>
</dbReference>
<protein>
    <submittedName>
        <fullName evidence="2">Cyclic nucleotide-binding protein</fullName>
    </submittedName>
</protein>
<dbReference type="EMBL" id="BNAG01000002">
    <property type="protein sequence ID" value="GHE63120.1"/>
    <property type="molecule type" value="Genomic_DNA"/>
</dbReference>
<evidence type="ECO:0000259" key="1">
    <source>
        <dbReference type="PROSITE" id="PS50042"/>
    </source>
</evidence>
<dbReference type="Gene3D" id="2.60.120.10">
    <property type="entry name" value="Jelly Rolls"/>
    <property type="match status" value="1"/>
</dbReference>
<dbReference type="InterPro" id="IPR050397">
    <property type="entry name" value="Env_Response_Regulators"/>
</dbReference>
<dbReference type="InterPro" id="IPR000595">
    <property type="entry name" value="cNMP-bd_dom"/>
</dbReference>
<dbReference type="InterPro" id="IPR014710">
    <property type="entry name" value="RmlC-like_jellyroll"/>
</dbReference>
<reference evidence="3" key="1">
    <citation type="journal article" date="2019" name="Int. J. Syst. Evol. Microbiol.">
        <title>The Global Catalogue of Microorganisms (GCM) 10K type strain sequencing project: providing services to taxonomists for standard genome sequencing and annotation.</title>
        <authorList>
            <consortium name="The Broad Institute Genomics Platform"/>
            <consortium name="The Broad Institute Genome Sequencing Center for Infectious Disease"/>
            <person name="Wu L."/>
            <person name="Ma J."/>
        </authorList>
    </citation>
    <scope>NUCLEOTIDE SEQUENCE [LARGE SCALE GENOMIC DNA]</scope>
    <source>
        <strain evidence="3">CGMCC 1.15111</strain>
    </source>
</reference>
<feature type="domain" description="Cyclic nucleotide-binding" evidence="1">
    <location>
        <begin position="12"/>
        <end position="124"/>
    </location>
</feature>
<dbReference type="SUPFAM" id="SSF51206">
    <property type="entry name" value="cAMP-binding domain-like"/>
    <property type="match status" value="1"/>
</dbReference>
<dbReference type="InterPro" id="IPR018490">
    <property type="entry name" value="cNMP-bd_dom_sf"/>
</dbReference>
<keyword evidence="3" id="KW-1185">Reference proteome</keyword>
<organism evidence="2 3">
    <name type="scientific">Roseivirga thermotolerans</name>
    <dbReference type="NCBI Taxonomy" id="1758176"/>
    <lineage>
        <taxon>Bacteria</taxon>
        <taxon>Pseudomonadati</taxon>
        <taxon>Bacteroidota</taxon>
        <taxon>Cytophagia</taxon>
        <taxon>Cytophagales</taxon>
        <taxon>Roseivirgaceae</taxon>
        <taxon>Roseivirga</taxon>
    </lineage>
</organism>
<sequence>MDIVPLIDYMQKFVELEPQEVEIIQKHTSLRNYLKGQFVVQQGDVCRHESFVVEGCLRTFYVDEKGQEHTVMFAIENWWTADLGSFLTQTPAHYNVQCLENTKVIQFSHTNLENLYLQVPKMERFFRIILQRAYVASERRLVRSYSLTAKERYLKFRQDYPLIEQRVPQYMIASYLGITKEFLSKIRNQLILEQ</sequence>
<dbReference type="PANTHER" id="PTHR24567">
    <property type="entry name" value="CRP FAMILY TRANSCRIPTIONAL REGULATORY PROTEIN"/>
    <property type="match status" value="1"/>
</dbReference>
<proteinExistence type="predicted"/>
<dbReference type="Pfam" id="PF00027">
    <property type="entry name" value="cNMP_binding"/>
    <property type="match status" value="1"/>
</dbReference>
<comment type="caution">
    <text evidence="2">The sequence shown here is derived from an EMBL/GenBank/DDBJ whole genome shotgun (WGS) entry which is preliminary data.</text>
</comment>
<name>A0ABQ3I9J9_9BACT</name>
<gene>
    <name evidence="2" type="ORF">GCM10011340_18040</name>
</gene>
<evidence type="ECO:0000313" key="3">
    <source>
        <dbReference type="Proteomes" id="UP000658258"/>
    </source>
</evidence>
<dbReference type="RefSeq" id="WP_189629900.1">
    <property type="nucleotide sequence ID" value="NZ_BNAG01000002.1"/>
</dbReference>
<dbReference type="PANTHER" id="PTHR24567:SF76">
    <property type="entry name" value="CYCLIC NUCLEOTIDE-BINDING DOMAIN PROTEIN"/>
    <property type="match status" value="1"/>
</dbReference>
<dbReference type="PROSITE" id="PS50042">
    <property type="entry name" value="CNMP_BINDING_3"/>
    <property type="match status" value="1"/>
</dbReference>
<dbReference type="Proteomes" id="UP000658258">
    <property type="component" value="Unassembled WGS sequence"/>
</dbReference>
<accession>A0ABQ3I9J9</accession>